<dbReference type="PANTHER" id="PTHR31836">
    <property type="match status" value="1"/>
</dbReference>
<keyword evidence="6" id="KW-1185">Reference proteome</keyword>
<organism evidence="5 6">
    <name type="scientific">Penicillium roqueforti (strain FM164)</name>
    <dbReference type="NCBI Taxonomy" id="1365484"/>
    <lineage>
        <taxon>Eukaryota</taxon>
        <taxon>Fungi</taxon>
        <taxon>Dikarya</taxon>
        <taxon>Ascomycota</taxon>
        <taxon>Pezizomycotina</taxon>
        <taxon>Eurotiomycetes</taxon>
        <taxon>Eurotiomycetidae</taxon>
        <taxon>Eurotiales</taxon>
        <taxon>Aspergillaceae</taxon>
        <taxon>Penicillium</taxon>
    </lineage>
</organism>
<evidence type="ECO:0000256" key="2">
    <source>
        <dbReference type="SAM" id="MobiDB-lite"/>
    </source>
</evidence>
<dbReference type="OrthoDB" id="406505at2759"/>
<dbReference type="PROSITE" id="PS50842">
    <property type="entry name" value="EXPANSIN_EG45"/>
    <property type="match status" value="1"/>
</dbReference>
<dbReference type="InterPro" id="IPR007112">
    <property type="entry name" value="Expansin/allergen_DPBB_dom"/>
</dbReference>
<dbReference type="PANTHER" id="PTHR31836:SF21">
    <property type="entry name" value="EXPANSIN-LIKE PROTEIN 7"/>
    <property type="match status" value="1"/>
</dbReference>
<feature type="chain" id="PRO_5004879751" evidence="3">
    <location>
        <begin position="21"/>
        <end position="501"/>
    </location>
</feature>
<protein>
    <submittedName>
        <fullName evidence="5">Major pollen allergen Lol pI</fullName>
    </submittedName>
</protein>
<dbReference type="AlphaFoldDB" id="W6QPK2"/>
<evidence type="ECO:0000313" key="6">
    <source>
        <dbReference type="Proteomes" id="UP000030686"/>
    </source>
</evidence>
<dbReference type="SUPFAM" id="SSF50685">
    <property type="entry name" value="Barwin-like endoglucanases"/>
    <property type="match status" value="1"/>
</dbReference>
<evidence type="ECO:0000256" key="3">
    <source>
        <dbReference type="SAM" id="SignalP"/>
    </source>
</evidence>
<dbReference type="SUPFAM" id="SSF49590">
    <property type="entry name" value="PHL pollen allergen"/>
    <property type="match status" value="1"/>
</dbReference>
<dbReference type="InterPro" id="IPR051477">
    <property type="entry name" value="Expansin_CellWall"/>
</dbReference>
<dbReference type="OMA" id="IIQTTWS"/>
<evidence type="ECO:0000313" key="5">
    <source>
        <dbReference type="EMBL" id="CDM36029.1"/>
    </source>
</evidence>
<reference evidence="5" key="1">
    <citation type="journal article" date="2014" name="Nat. Commun.">
        <title>Multiple recent horizontal transfers of a large genomic region in cheese making fungi.</title>
        <authorList>
            <person name="Cheeseman K."/>
            <person name="Ropars J."/>
            <person name="Renault P."/>
            <person name="Dupont J."/>
            <person name="Gouzy J."/>
            <person name="Branca A."/>
            <person name="Abraham A.L."/>
            <person name="Ceppi M."/>
            <person name="Conseiller E."/>
            <person name="Debuchy R."/>
            <person name="Malagnac F."/>
            <person name="Goarin A."/>
            <person name="Silar P."/>
            <person name="Lacoste S."/>
            <person name="Sallet E."/>
            <person name="Bensimon A."/>
            <person name="Giraud T."/>
            <person name="Brygoo Y."/>
        </authorList>
    </citation>
    <scope>NUCLEOTIDE SEQUENCE [LARGE SCALE GENOMIC DNA]</scope>
    <source>
        <strain evidence="5">FM164</strain>
    </source>
</reference>
<feature type="region of interest" description="Disordered" evidence="2">
    <location>
        <begin position="253"/>
        <end position="290"/>
    </location>
</feature>
<dbReference type="EMBL" id="HG792018">
    <property type="protein sequence ID" value="CDM36029.1"/>
    <property type="molecule type" value="Genomic_DNA"/>
</dbReference>
<dbReference type="InterPro" id="IPR036908">
    <property type="entry name" value="RlpA-like_sf"/>
</dbReference>
<gene>
    <name evidence="5" type="ORF">PROQFM164_S04g000910</name>
</gene>
<name>W6QPK2_PENRF</name>
<dbReference type="Pfam" id="PF03330">
    <property type="entry name" value="DPBB_1"/>
    <property type="match status" value="1"/>
</dbReference>
<sequence length="501" mass="50286">MKYLQLASVAALLSAATVSAGPLRAREDDGFCPKGYTMSVYYKTITVDTYSSATSVETAVTPTATPVSIESQPSAEPTVASSSTAVAVVSSTPVAVVPVETTSSAPAAESAVVETLTSLVSPTPVAPVETTSSSVSTVESTVVPAETTTSSASATPVVPVDTTSSSAVESAVVETLTSSVSSAPVAETSIVPVETTSSSTSAAETAFIQKAASKTDSVVVTASTETAAVVQTIAAPVVKSAAAQTSTTQAAVEATSTSTTSIVSSSTTTSSVTSSSTTSSSTSSSAAASSTTSSSTVSVSLGASIAGEATFYGGNVGGGTCSFSGYTLPSNLFGTALSLQRWDDAANCGTCVSVTGPSGNSITAMIVDQCPECESDHLDLFHEAFAELADTSLGVIETTWSYVSCDLDGPLQLKNKDGTGPYWFSMQVVNANEAVTALDVSTDGGSTWQGTTRTYYNFFEYDAGFRTSTVDVRVTGASGNTVIVQDVAVVSGTSVTAASNL</sequence>
<dbReference type="InterPro" id="IPR049818">
    <property type="entry name" value="Expansin_EXLX1-like"/>
</dbReference>
<evidence type="ECO:0000256" key="1">
    <source>
        <dbReference type="ARBA" id="ARBA00022729"/>
    </source>
</evidence>
<dbReference type="InterPro" id="IPR009009">
    <property type="entry name" value="RlpA-like_DPBB"/>
</dbReference>
<evidence type="ECO:0000259" key="4">
    <source>
        <dbReference type="PROSITE" id="PS50842"/>
    </source>
</evidence>
<proteinExistence type="predicted"/>
<dbReference type="Gene3D" id="2.40.40.10">
    <property type="entry name" value="RlpA-like domain"/>
    <property type="match status" value="1"/>
</dbReference>
<dbReference type="InterPro" id="IPR036749">
    <property type="entry name" value="Expansin_CBD_sf"/>
</dbReference>
<dbReference type="STRING" id="1365484.W6QPK2"/>
<dbReference type="CDD" id="cd22271">
    <property type="entry name" value="DPBB_EXP_N-like"/>
    <property type="match status" value="1"/>
</dbReference>
<accession>W6QPK2</accession>
<feature type="domain" description="Expansin-like EG45" evidence="4">
    <location>
        <begin position="313"/>
        <end position="410"/>
    </location>
</feature>
<dbReference type="NCBIfam" id="NF041144">
    <property type="entry name" value="expansin_EXLX1"/>
    <property type="match status" value="1"/>
</dbReference>
<feature type="signal peptide" evidence="3">
    <location>
        <begin position="1"/>
        <end position="20"/>
    </location>
</feature>
<keyword evidence="1 3" id="KW-0732">Signal</keyword>
<dbReference type="Gene3D" id="2.60.40.760">
    <property type="entry name" value="Expansin, cellulose-binding-like domain"/>
    <property type="match status" value="1"/>
</dbReference>
<dbReference type="Proteomes" id="UP000030686">
    <property type="component" value="Unassembled WGS sequence"/>
</dbReference>